<feature type="domain" description="Metallo-beta-lactamase" evidence="5">
    <location>
        <begin position="133"/>
        <end position="355"/>
    </location>
</feature>
<dbReference type="InterPro" id="IPR044097">
    <property type="entry name" value="Bds1/SdsA1_MBL-fold"/>
</dbReference>
<dbReference type="AlphaFoldDB" id="A0A0W8FB46"/>
<dbReference type="CDD" id="cd07710">
    <property type="entry name" value="arylsulfatase_Sdsa1-like_MBL-fold"/>
    <property type="match status" value="1"/>
</dbReference>
<dbReference type="GO" id="GO:0018909">
    <property type="term" value="P:dodecyl sulfate metabolic process"/>
    <property type="evidence" value="ECO:0007669"/>
    <property type="project" value="InterPro"/>
</dbReference>
<dbReference type="Pfam" id="PF14863">
    <property type="entry name" value="Alkyl_sulf_dimr"/>
    <property type="match status" value="1"/>
</dbReference>
<accession>A0A0W8FB46</accession>
<evidence type="ECO:0000256" key="2">
    <source>
        <dbReference type="ARBA" id="ARBA00022801"/>
    </source>
</evidence>
<dbReference type="InterPro" id="IPR036866">
    <property type="entry name" value="RibonucZ/Hydroxyglut_hydro"/>
</dbReference>
<dbReference type="PANTHER" id="PTHR43223:SF1">
    <property type="entry name" value="ALKYL_ARYL-SULFATASE BDS1"/>
    <property type="match status" value="1"/>
</dbReference>
<evidence type="ECO:0000313" key="6">
    <source>
        <dbReference type="EMBL" id="KUG17826.1"/>
    </source>
</evidence>
<dbReference type="SUPFAM" id="SSF56281">
    <property type="entry name" value="Metallo-hydrolase/oxidoreductase"/>
    <property type="match status" value="1"/>
</dbReference>
<dbReference type="Gene3D" id="1.25.40.880">
    <property type="entry name" value="Alkyl sulfatase, dimerisation domain"/>
    <property type="match status" value="1"/>
</dbReference>
<dbReference type="InterPro" id="IPR029228">
    <property type="entry name" value="Alkyl_sulf_dimr"/>
</dbReference>
<dbReference type="GO" id="GO:0046983">
    <property type="term" value="F:protein dimerization activity"/>
    <property type="evidence" value="ECO:0007669"/>
    <property type="project" value="InterPro"/>
</dbReference>
<name>A0A0W8FB46_9ZZZZ</name>
<dbReference type="InterPro" id="IPR052195">
    <property type="entry name" value="Bact_Alkyl/Aryl-Sulfatase"/>
</dbReference>
<sequence>MKLCSKAVFAAAILLIAFSEISVIYAESADTRNDATEYTIAANLLANNSPAWSNNQEDFDFANRGFIATDSPLIIPSLYPGFTSWNMEEFSFLDNATCPDTINPLLYRHAKLNKINGLFEVVAGIYQVRGYDLTSMSLIKSDTGWIIIDPMMTVETARAAMDLVNRTLGYYPVKAVIYSHPHVDHYQGVKGVITEKQVASGEVEVIAPAGFMDHAISENVYAGTAMQRRGMYMYGGLLPHDEKGLVDNGLGKRTPFGSASLIAPTIDITETGQNLTIDGVDMQFHYCTNTEAPVEIDIWFPDHKALFMAENCVATLHNILTLRGAQIRDPLSWAECLDEARRLYGDQAEVVFTAHNWPRYGNDKVIELLENQRDMYKYINDQTLNLINKGYTMDEIANMIVLPQSLQKYWYTHGFYGQIYMGVKATYQKYLGFYDANPINLKRLPPEEFARNITEYMGGADAVLERLARDYDAGNYQLVATIANYLVFADPDNIKAREMEAAALEQLGYQAESGPARNAYLVGAMELRSKEPVQAMNMISADVISAMSINQLLDYIAVRLNSQKADGEDFRMNMIINDTGESALIQVNNSVLVYWIDEHSDEAALTVHMPRKTLEQLALDPSVPPANVTIEGDASVFEGFVGVLDLFDPSFNIILP</sequence>
<dbReference type="InterPro" id="IPR029229">
    <property type="entry name" value="Alkyl_sulf_C"/>
</dbReference>
<dbReference type="FunFam" id="3.60.15.30:FF:000001">
    <property type="entry name" value="Alkyl/aryl-sulfatase BDS1"/>
    <property type="match status" value="1"/>
</dbReference>
<dbReference type="InterPro" id="IPR036527">
    <property type="entry name" value="SCP2_sterol-bd_dom_sf"/>
</dbReference>
<dbReference type="InterPro" id="IPR001279">
    <property type="entry name" value="Metallo-B-lactamas"/>
</dbReference>
<dbReference type="GO" id="GO:0018741">
    <property type="term" value="F:linear primary-alkylsulfatase activity"/>
    <property type="evidence" value="ECO:0007669"/>
    <property type="project" value="InterPro"/>
</dbReference>
<dbReference type="SMART" id="SM00849">
    <property type="entry name" value="Lactamase_B"/>
    <property type="match status" value="1"/>
</dbReference>
<dbReference type="SUPFAM" id="SSF55718">
    <property type="entry name" value="SCP-like"/>
    <property type="match status" value="1"/>
</dbReference>
<evidence type="ECO:0000256" key="1">
    <source>
        <dbReference type="ARBA" id="ARBA00022723"/>
    </source>
</evidence>
<evidence type="ECO:0000259" key="5">
    <source>
        <dbReference type="SMART" id="SM00849"/>
    </source>
</evidence>
<dbReference type="Pfam" id="PF14864">
    <property type="entry name" value="Alkyl_sulf_C"/>
    <property type="match status" value="1"/>
</dbReference>
<dbReference type="Gene3D" id="3.60.15.30">
    <property type="entry name" value="Metallo-beta-lactamase domain"/>
    <property type="match status" value="1"/>
</dbReference>
<reference evidence="6" key="1">
    <citation type="journal article" date="2015" name="Proc. Natl. Acad. Sci. U.S.A.">
        <title>Networks of energetic and metabolic interactions define dynamics in microbial communities.</title>
        <authorList>
            <person name="Embree M."/>
            <person name="Liu J.K."/>
            <person name="Al-Bassam M.M."/>
            <person name="Zengler K."/>
        </authorList>
    </citation>
    <scope>NUCLEOTIDE SEQUENCE</scope>
</reference>
<evidence type="ECO:0000256" key="4">
    <source>
        <dbReference type="ARBA" id="ARBA00033751"/>
    </source>
</evidence>
<keyword evidence="3" id="KW-0862">Zinc</keyword>
<gene>
    <name evidence="6" type="ORF">ASZ90_012469</name>
</gene>
<protein>
    <submittedName>
        <fullName evidence="6">Alkyl sulfatase</fullName>
    </submittedName>
</protein>
<dbReference type="Pfam" id="PF00753">
    <property type="entry name" value="Lactamase_B"/>
    <property type="match status" value="1"/>
</dbReference>
<comment type="similarity">
    <text evidence="4">Belongs to the metallo-beta-lactamase superfamily. Type III sulfatase family.</text>
</comment>
<dbReference type="EMBL" id="LNQE01001419">
    <property type="protein sequence ID" value="KUG17826.1"/>
    <property type="molecule type" value="Genomic_DNA"/>
</dbReference>
<dbReference type="InterPro" id="IPR038536">
    <property type="entry name" value="Alkyl/aryl-sulf_dimr_sf"/>
</dbReference>
<dbReference type="Gene3D" id="3.30.1050.10">
    <property type="entry name" value="SCP2 sterol-binding domain"/>
    <property type="match status" value="1"/>
</dbReference>
<comment type="caution">
    <text evidence="6">The sequence shown here is derived from an EMBL/GenBank/DDBJ whole genome shotgun (WGS) entry which is preliminary data.</text>
</comment>
<organism evidence="6">
    <name type="scientific">hydrocarbon metagenome</name>
    <dbReference type="NCBI Taxonomy" id="938273"/>
    <lineage>
        <taxon>unclassified sequences</taxon>
        <taxon>metagenomes</taxon>
        <taxon>ecological metagenomes</taxon>
    </lineage>
</organism>
<evidence type="ECO:0000256" key="3">
    <source>
        <dbReference type="ARBA" id="ARBA00022833"/>
    </source>
</evidence>
<proteinExistence type="inferred from homology"/>
<keyword evidence="2" id="KW-0378">Hydrolase</keyword>
<keyword evidence="1" id="KW-0479">Metal-binding</keyword>
<dbReference type="PANTHER" id="PTHR43223">
    <property type="entry name" value="ALKYL/ARYL-SULFATASE"/>
    <property type="match status" value="1"/>
</dbReference>
<dbReference type="GO" id="GO:0046872">
    <property type="term" value="F:metal ion binding"/>
    <property type="evidence" value="ECO:0007669"/>
    <property type="project" value="UniProtKB-KW"/>
</dbReference>